<dbReference type="EMBL" id="JACHJP010000005">
    <property type="protein sequence ID" value="MBB4917622.1"/>
    <property type="molecule type" value="Genomic_DNA"/>
</dbReference>
<accession>A0A7W7VP64</accession>
<name>A0A7W7VP64_9ACTN</name>
<evidence type="ECO:0008006" key="5">
    <source>
        <dbReference type="Google" id="ProtNLM"/>
    </source>
</evidence>
<dbReference type="RefSeq" id="WP_184718078.1">
    <property type="nucleotide sequence ID" value="NZ_JACHJP010000005.1"/>
</dbReference>
<dbReference type="Gene3D" id="2.130.10.10">
    <property type="entry name" value="YVTN repeat-like/Quinoprotein amine dehydrogenase"/>
    <property type="match status" value="2"/>
</dbReference>
<evidence type="ECO:0000256" key="1">
    <source>
        <dbReference type="ARBA" id="ARBA00022574"/>
    </source>
</evidence>
<protein>
    <recommendedName>
        <fullName evidence="5">WD40 repeat domain-containing protein</fullName>
    </recommendedName>
</protein>
<comment type="caution">
    <text evidence="3">The sequence shown here is derived from an EMBL/GenBank/DDBJ whole genome shotgun (WGS) entry which is preliminary data.</text>
</comment>
<organism evidence="3 4">
    <name type="scientific">Streptosporangium saharense</name>
    <dbReference type="NCBI Taxonomy" id="1706840"/>
    <lineage>
        <taxon>Bacteria</taxon>
        <taxon>Bacillati</taxon>
        <taxon>Actinomycetota</taxon>
        <taxon>Actinomycetes</taxon>
        <taxon>Streptosporangiales</taxon>
        <taxon>Streptosporangiaceae</taxon>
        <taxon>Streptosporangium</taxon>
    </lineage>
</organism>
<reference evidence="3 4" key="1">
    <citation type="submission" date="2020-08" db="EMBL/GenBank/DDBJ databases">
        <title>Genomic Encyclopedia of Type Strains, Phase III (KMG-III): the genomes of soil and plant-associated and newly described type strains.</title>
        <authorList>
            <person name="Whitman W."/>
        </authorList>
    </citation>
    <scope>NUCLEOTIDE SEQUENCE [LARGE SCALE GENOMIC DNA]</scope>
    <source>
        <strain evidence="3 4">CECT 8840</strain>
    </source>
</reference>
<dbReference type="SUPFAM" id="SSF101908">
    <property type="entry name" value="Putative isomerase YbhE"/>
    <property type="match status" value="1"/>
</dbReference>
<evidence type="ECO:0000256" key="2">
    <source>
        <dbReference type="ARBA" id="ARBA00022737"/>
    </source>
</evidence>
<dbReference type="PANTHER" id="PTHR22847">
    <property type="entry name" value="WD40 REPEAT PROTEIN"/>
    <property type="match status" value="1"/>
</dbReference>
<dbReference type="AlphaFoldDB" id="A0A7W7VP64"/>
<sequence length="450" mass="47866">MKRVRLLLALVVVLFTALVGVGVEAIHQREAANAGELALHGAELRELNPFNALLLGVIATRVEANAHTRSALMGSVLSERRTPLTGTGNVQAAALGAYGLTALTSDPQRGVILWAMRRASGYRRGFDEVMSQTLVRPGEDVSALALSADGRTAVTDGGDSMSVWDLTDTSHPVRAATVENDDDTGSAHPLTLTPDGKTVLIGRKNGDVPAWDLSEKSHPIRLFTLSGHASRVTGVGLSSDGRTAVTVSQETGIVWDLTDRSRPVWRGTLPRPRASWDWESVALSADGRTAVTGGSLGADIWDVTDRARPTRLVSLPLPTTSVHAVALSPDGRTAMTSSHAGPTVIWELRDRLHPVQVAALTVPGNDVNVVALDPKGLVAMVGTPRWGAMTWDLSGVGTDPLRIVCADPRFEGRFHRPLTQDPWSSAAGGEEWPASFGALDDFLPCPESRP</sequence>
<proteinExistence type="predicted"/>
<dbReference type="InterPro" id="IPR015943">
    <property type="entry name" value="WD40/YVTN_repeat-like_dom_sf"/>
</dbReference>
<dbReference type="Proteomes" id="UP000552644">
    <property type="component" value="Unassembled WGS sequence"/>
</dbReference>
<evidence type="ECO:0000313" key="3">
    <source>
        <dbReference type="EMBL" id="MBB4917622.1"/>
    </source>
</evidence>
<keyword evidence="1" id="KW-0853">WD repeat</keyword>
<gene>
    <name evidence="3" type="ORF">FHS44_004742</name>
</gene>
<dbReference type="SMART" id="SM00320">
    <property type="entry name" value="WD40"/>
    <property type="match status" value="4"/>
</dbReference>
<dbReference type="PANTHER" id="PTHR22847:SF637">
    <property type="entry name" value="WD REPEAT DOMAIN 5B"/>
    <property type="match status" value="1"/>
</dbReference>
<keyword evidence="2" id="KW-0677">Repeat</keyword>
<evidence type="ECO:0000313" key="4">
    <source>
        <dbReference type="Proteomes" id="UP000552644"/>
    </source>
</evidence>
<keyword evidence="4" id="KW-1185">Reference proteome</keyword>
<dbReference type="InterPro" id="IPR001680">
    <property type="entry name" value="WD40_rpt"/>
</dbReference>
<dbReference type="Pfam" id="PF00400">
    <property type="entry name" value="WD40"/>
    <property type="match status" value="1"/>
</dbReference>